<name>A0ABN9M6B0_9NEOB</name>
<feature type="region of interest" description="Disordered" evidence="1">
    <location>
        <begin position="89"/>
        <end position="131"/>
    </location>
</feature>
<dbReference type="Proteomes" id="UP001176940">
    <property type="component" value="Unassembled WGS sequence"/>
</dbReference>
<feature type="compositionally biased region" description="Gly residues" evidence="1">
    <location>
        <begin position="122"/>
        <end position="131"/>
    </location>
</feature>
<protein>
    <submittedName>
        <fullName evidence="2">Uncharacterized protein</fullName>
    </submittedName>
</protein>
<sequence>MTLTLDHLNKEIKNSQEKVSSIETQLKDSLPKEEFDIVKTHTKENVDNFKKETEKRKRQKCIRDTQDYLQKSVYKWQGSSFRPNCRNYRYTDGSSASSSDNERMDYNRSFLGSGRRHNPRKGPGGGPMFQR</sequence>
<accession>A0ABN9M6B0</accession>
<proteinExistence type="predicted"/>
<evidence type="ECO:0000313" key="3">
    <source>
        <dbReference type="Proteomes" id="UP001176940"/>
    </source>
</evidence>
<dbReference type="EMBL" id="CAUEEQ010048983">
    <property type="protein sequence ID" value="CAJ0959976.1"/>
    <property type="molecule type" value="Genomic_DNA"/>
</dbReference>
<keyword evidence="3" id="KW-1185">Reference proteome</keyword>
<comment type="caution">
    <text evidence="2">The sequence shown here is derived from an EMBL/GenBank/DDBJ whole genome shotgun (WGS) entry which is preliminary data.</text>
</comment>
<organism evidence="2 3">
    <name type="scientific">Ranitomeya imitator</name>
    <name type="common">mimic poison frog</name>
    <dbReference type="NCBI Taxonomy" id="111125"/>
    <lineage>
        <taxon>Eukaryota</taxon>
        <taxon>Metazoa</taxon>
        <taxon>Chordata</taxon>
        <taxon>Craniata</taxon>
        <taxon>Vertebrata</taxon>
        <taxon>Euteleostomi</taxon>
        <taxon>Amphibia</taxon>
        <taxon>Batrachia</taxon>
        <taxon>Anura</taxon>
        <taxon>Neobatrachia</taxon>
        <taxon>Hyloidea</taxon>
        <taxon>Dendrobatidae</taxon>
        <taxon>Dendrobatinae</taxon>
        <taxon>Ranitomeya</taxon>
    </lineage>
</organism>
<evidence type="ECO:0000313" key="2">
    <source>
        <dbReference type="EMBL" id="CAJ0959976.1"/>
    </source>
</evidence>
<evidence type="ECO:0000256" key="1">
    <source>
        <dbReference type="SAM" id="MobiDB-lite"/>
    </source>
</evidence>
<reference evidence="2" key="1">
    <citation type="submission" date="2023-07" db="EMBL/GenBank/DDBJ databases">
        <authorList>
            <person name="Stuckert A."/>
        </authorList>
    </citation>
    <scope>NUCLEOTIDE SEQUENCE</scope>
</reference>
<gene>
    <name evidence="2" type="ORF">RIMI_LOCUS17068658</name>
</gene>